<dbReference type="Gene3D" id="1.10.287.410">
    <property type="match status" value="1"/>
</dbReference>
<keyword evidence="9" id="KW-1185">Reference proteome</keyword>
<feature type="transmembrane region" description="Helical" evidence="7">
    <location>
        <begin position="45"/>
        <end position="63"/>
    </location>
</feature>
<dbReference type="InterPro" id="IPR001563">
    <property type="entry name" value="Peptidase_S10"/>
</dbReference>
<evidence type="ECO:0000313" key="9">
    <source>
        <dbReference type="Proteomes" id="UP000623467"/>
    </source>
</evidence>
<keyword evidence="3 6" id="KW-0645">Protease</keyword>
<feature type="transmembrane region" description="Helical" evidence="7">
    <location>
        <begin position="20"/>
        <end position="38"/>
    </location>
</feature>
<evidence type="ECO:0000256" key="7">
    <source>
        <dbReference type="SAM" id="Phobius"/>
    </source>
</evidence>
<dbReference type="EC" id="3.4.16.-" evidence="6"/>
<sequence>MRSGSGKKQDVAKRVQFPTLAIAATGATINVAAAATWLRSSNMKSAFVAFLACVALPAVLGLSSTNEYAQVVLGQKGLDGLSFQAVSHPAFIEHVLRIHNPSIRTPTLCDNSVKQYSGYLDIAQDKHLFFWFFESRGDPASDPLVLWLNGGPGCSSTTGLLFELGPCQINKAENGTVFTTPNPHSWNQNANVIFLDQPAMVGYSFSSNKTAPINNTPDAALDVYAFLQLFVKHFHQFAKHPFHIAAESYGGHYAPNIASIVHRKNKQIPQAPSSGLRTINLQSIMLGNALTDPLIQMPSVVGYACDGPFAIFHPNSRQCRTLRRRAPICERMIKACYALDDRAACTPATFFCWAALFDILDEAKRNIYDVRMPCDPAVDPFMCYAEIGWIDEYMNIPEVKHALGVDQRAPDFVSCNIDMNKNFMFHGDGMRNSKRLLTELVDEGIRLLVYAGNVDMMCNYMGESQWISQLPSTHNDAFNDAPFLPWTVSDRQAGVVRSAGEGAGNVTYLTVFEAGHMVPHDQPEAALDMLNKWIRNIPLAN</sequence>
<keyword evidence="7" id="KW-0812">Transmembrane</keyword>
<reference evidence="8" key="1">
    <citation type="submission" date="2020-05" db="EMBL/GenBank/DDBJ databases">
        <title>Mycena genomes resolve the evolution of fungal bioluminescence.</title>
        <authorList>
            <person name="Tsai I.J."/>
        </authorList>
    </citation>
    <scope>NUCLEOTIDE SEQUENCE</scope>
    <source>
        <strain evidence="8">160909Yilan</strain>
    </source>
</reference>
<keyword evidence="4 6" id="KW-0378">Hydrolase</keyword>
<evidence type="ECO:0000256" key="2">
    <source>
        <dbReference type="ARBA" id="ARBA00022645"/>
    </source>
</evidence>
<dbReference type="GO" id="GO:0006508">
    <property type="term" value="P:proteolysis"/>
    <property type="evidence" value="ECO:0007669"/>
    <property type="project" value="UniProtKB-KW"/>
</dbReference>
<organism evidence="8 9">
    <name type="scientific">Mycena sanguinolenta</name>
    <dbReference type="NCBI Taxonomy" id="230812"/>
    <lineage>
        <taxon>Eukaryota</taxon>
        <taxon>Fungi</taxon>
        <taxon>Dikarya</taxon>
        <taxon>Basidiomycota</taxon>
        <taxon>Agaricomycotina</taxon>
        <taxon>Agaricomycetes</taxon>
        <taxon>Agaricomycetidae</taxon>
        <taxon>Agaricales</taxon>
        <taxon>Marasmiineae</taxon>
        <taxon>Mycenaceae</taxon>
        <taxon>Mycena</taxon>
    </lineage>
</organism>
<dbReference type="SUPFAM" id="SSF53474">
    <property type="entry name" value="alpha/beta-Hydrolases"/>
    <property type="match status" value="1"/>
</dbReference>
<name>A0A8H6XXV5_9AGAR</name>
<evidence type="ECO:0000256" key="5">
    <source>
        <dbReference type="ARBA" id="ARBA00023180"/>
    </source>
</evidence>
<dbReference type="PANTHER" id="PTHR11802">
    <property type="entry name" value="SERINE PROTEASE FAMILY S10 SERINE CARBOXYPEPTIDASE"/>
    <property type="match status" value="1"/>
</dbReference>
<dbReference type="PROSITE" id="PS00131">
    <property type="entry name" value="CARBOXYPEPT_SER_SER"/>
    <property type="match status" value="1"/>
</dbReference>
<dbReference type="Gene3D" id="3.40.50.1820">
    <property type="entry name" value="alpha/beta hydrolase"/>
    <property type="match status" value="1"/>
</dbReference>
<dbReference type="GO" id="GO:0000324">
    <property type="term" value="C:fungal-type vacuole"/>
    <property type="evidence" value="ECO:0007669"/>
    <property type="project" value="TreeGrafter"/>
</dbReference>
<evidence type="ECO:0000313" key="8">
    <source>
        <dbReference type="EMBL" id="KAF7348364.1"/>
    </source>
</evidence>
<comment type="similarity">
    <text evidence="1 6">Belongs to the peptidase S10 family.</text>
</comment>
<dbReference type="InterPro" id="IPR029058">
    <property type="entry name" value="AB_hydrolase_fold"/>
</dbReference>
<keyword evidence="7" id="KW-1133">Transmembrane helix</keyword>
<dbReference type="Pfam" id="PF00450">
    <property type="entry name" value="Peptidase_S10"/>
    <property type="match status" value="1"/>
</dbReference>
<protein>
    <recommendedName>
        <fullName evidence="6">Carboxypeptidase</fullName>
        <ecNumber evidence="6">3.4.16.-</ecNumber>
    </recommendedName>
</protein>
<proteinExistence type="inferred from homology"/>
<evidence type="ECO:0000256" key="6">
    <source>
        <dbReference type="RuleBase" id="RU361156"/>
    </source>
</evidence>
<evidence type="ECO:0000256" key="1">
    <source>
        <dbReference type="ARBA" id="ARBA00009431"/>
    </source>
</evidence>
<dbReference type="EMBL" id="JACAZH010000017">
    <property type="protein sequence ID" value="KAF7348364.1"/>
    <property type="molecule type" value="Genomic_DNA"/>
</dbReference>
<dbReference type="InterPro" id="IPR018202">
    <property type="entry name" value="Ser_caboxypep_ser_AS"/>
</dbReference>
<gene>
    <name evidence="8" type="ORF">MSAN_01790400</name>
</gene>
<dbReference type="PRINTS" id="PR00724">
    <property type="entry name" value="CRBOXYPTASEC"/>
</dbReference>
<dbReference type="AlphaFoldDB" id="A0A8H6XXV5"/>
<evidence type="ECO:0000256" key="3">
    <source>
        <dbReference type="ARBA" id="ARBA00022670"/>
    </source>
</evidence>
<comment type="caution">
    <text evidence="8">The sequence shown here is derived from an EMBL/GenBank/DDBJ whole genome shotgun (WGS) entry which is preliminary data.</text>
</comment>
<keyword evidence="7" id="KW-0472">Membrane</keyword>
<dbReference type="PANTHER" id="PTHR11802:SF452">
    <property type="entry name" value="CARBOXYPEPTIDASE"/>
    <property type="match status" value="1"/>
</dbReference>
<keyword evidence="2 6" id="KW-0121">Carboxypeptidase</keyword>
<dbReference type="Proteomes" id="UP000623467">
    <property type="component" value="Unassembled WGS sequence"/>
</dbReference>
<dbReference type="GO" id="GO:0004185">
    <property type="term" value="F:serine-type carboxypeptidase activity"/>
    <property type="evidence" value="ECO:0007669"/>
    <property type="project" value="UniProtKB-UniRule"/>
</dbReference>
<evidence type="ECO:0000256" key="4">
    <source>
        <dbReference type="ARBA" id="ARBA00022801"/>
    </source>
</evidence>
<accession>A0A8H6XXV5</accession>
<dbReference type="OrthoDB" id="443318at2759"/>
<keyword evidence="5" id="KW-0325">Glycoprotein</keyword>